<dbReference type="PANTHER" id="PTHR31585">
    <property type="entry name" value="FOLATE-BIOPTERIN TRANSPORTER 1, CHLOROPLASTIC"/>
    <property type="match status" value="1"/>
</dbReference>
<keyword evidence="6 8" id="KW-0472">Membrane</keyword>
<comment type="similarity">
    <text evidence="2">Belongs to the major facilitator superfamily. Folate-biopterin transporter (TC 2.A.71) family.</text>
</comment>
<evidence type="ECO:0000256" key="3">
    <source>
        <dbReference type="ARBA" id="ARBA00022448"/>
    </source>
</evidence>
<feature type="transmembrane region" description="Helical" evidence="8">
    <location>
        <begin position="185"/>
        <end position="205"/>
    </location>
</feature>
<dbReference type="InterPro" id="IPR036259">
    <property type="entry name" value="MFS_trans_sf"/>
</dbReference>
<keyword evidence="10" id="KW-1185">Reference proteome</keyword>
<reference evidence="9 10" key="1">
    <citation type="submission" date="2024-10" db="EMBL/GenBank/DDBJ databases">
        <title>Updated reference genomes for cyclostephanoid diatoms.</title>
        <authorList>
            <person name="Roberts W.R."/>
            <person name="Alverson A.J."/>
        </authorList>
    </citation>
    <scope>NUCLEOTIDE SEQUENCE [LARGE SCALE GENOMIC DNA]</scope>
    <source>
        <strain evidence="9 10">AJA232-27</strain>
    </source>
</reference>
<feature type="transmembrane region" description="Helical" evidence="8">
    <location>
        <begin position="407"/>
        <end position="425"/>
    </location>
</feature>
<feature type="transmembrane region" description="Helical" evidence="8">
    <location>
        <begin position="217"/>
        <end position="234"/>
    </location>
</feature>
<name>A0ABD3MCG9_9STRA</name>
<feature type="transmembrane region" description="Helical" evidence="8">
    <location>
        <begin position="246"/>
        <end position="272"/>
    </location>
</feature>
<dbReference type="SUPFAM" id="SSF103473">
    <property type="entry name" value="MFS general substrate transporter"/>
    <property type="match status" value="1"/>
</dbReference>
<comment type="subcellular location">
    <subcellularLocation>
        <location evidence="1">Membrane</location>
        <topology evidence="1">Multi-pass membrane protein</topology>
    </subcellularLocation>
</comment>
<accession>A0ABD3MCG9</accession>
<dbReference type="Pfam" id="PF03092">
    <property type="entry name" value="BT1"/>
    <property type="match status" value="1"/>
</dbReference>
<evidence type="ECO:0000256" key="5">
    <source>
        <dbReference type="ARBA" id="ARBA00022989"/>
    </source>
</evidence>
<evidence type="ECO:0000256" key="8">
    <source>
        <dbReference type="SAM" id="Phobius"/>
    </source>
</evidence>
<feature type="transmembrane region" description="Helical" evidence="8">
    <location>
        <begin position="468"/>
        <end position="488"/>
    </location>
</feature>
<sequence length="735" mass="82774">MNGNPDITSGAGEQVVDILDNIPSDSERRAAFSDPGTRHRRSSSGDDFRRPAPFAIFRQRRTTLQNHFSSPQPQQSEYDDYISDDSSLVASVHSVQMGDDEIDGKLSEESEEECKITAFEVQKPQSDIYSIAESNEDETKIDPMSNDYVGILANYFSVGLMIGGSTSILYPVLIVQAGATSSLMAASYAVVMVFWSYKIVFGFLSDCFPIFGYKRKPYITIGWLFCAGVLLTLASEEKEIDPRRLVMVLAFANMGYVWADVAADGFMVWIAHREKIEKRGKVQTLVYSMSKLGQICINLLILLGFSGPQTNCAGFESDMNVPCTTNSYVTTRVGPELYQSSPSGWCYQKCDQATFDWDLSIPEFALSICFVIFVSLPFYIRLKEKKVAAEPTGEFLMKFWSQIRRRACWQVILYGMISHITFGVMNGESGSECSELLHFVWLLTEDVVAPSQAAKMPANYVWLNLHTFQHQVMVIFEKFVFFIGLNLVRRYGLNISWRKMVLVGSFLVMIFNSMYFLIIFDIWRDAWFYIFTDVSALFMYTLNFLASHACMVEVAEPGFEAITYSLITTATNSVTPLSAVISYQLLAFFPSLNDQASIATDSPQVRKEFACLHLLVIILNLSSLFALPLLPRQKKETRELVAKGQKSTFWGVYVIGSAFTFLCYSTFVTIVTVKYHDVYGCMKILGGGGCSADESSTMASGLISLILLYCYGTTFYLSYRPIVKGEHKFSWRMFI</sequence>
<feature type="transmembrane region" description="Helical" evidence="8">
    <location>
        <begin position="609"/>
        <end position="630"/>
    </location>
</feature>
<dbReference type="GO" id="GO:0016020">
    <property type="term" value="C:membrane"/>
    <property type="evidence" value="ECO:0007669"/>
    <property type="project" value="UniProtKB-SubCell"/>
</dbReference>
<evidence type="ECO:0000313" key="10">
    <source>
        <dbReference type="Proteomes" id="UP001530293"/>
    </source>
</evidence>
<gene>
    <name evidence="9" type="ORF">ACHAWU_004919</name>
</gene>
<dbReference type="AlphaFoldDB" id="A0ABD3MCG9"/>
<evidence type="ECO:0000256" key="6">
    <source>
        <dbReference type="ARBA" id="ARBA00023136"/>
    </source>
</evidence>
<feature type="transmembrane region" description="Helical" evidence="8">
    <location>
        <begin position="148"/>
        <end position="173"/>
    </location>
</feature>
<organism evidence="9 10">
    <name type="scientific">Discostella pseudostelligera</name>
    <dbReference type="NCBI Taxonomy" id="259834"/>
    <lineage>
        <taxon>Eukaryota</taxon>
        <taxon>Sar</taxon>
        <taxon>Stramenopiles</taxon>
        <taxon>Ochrophyta</taxon>
        <taxon>Bacillariophyta</taxon>
        <taxon>Coscinodiscophyceae</taxon>
        <taxon>Thalassiosirophycidae</taxon>
        <taxon>Stephanodiscales</taxon>
        <taxon>Stephanodiscaceae</taxon>
        <taxon>Discostella</taxon>
    </lineage>
</organism>
<evidence type="ECO:0000256" key="4">
    <source>
        <dbReference type="ARBA" id="ARBA00022692"/>
    </source>
</evidence>
<feature type="transmembrane region" description="Helical" evidence="8">
    <location>
        <begin position="701"/>
        <end position="719"/>
    </location>
</feature>
<dbReference type="InterPro" id="IPR039309">
    <property type="entry name" value="BT1"/>
</dbReference>
<keyword evidence="3" id="KW-0813">Transport</keyword>
<keyword evidence="4 8" id="KW-0812">Transmembrane</keyword>
<dbReference type="EMBL" id="JALLBG020000184">
    <property type="protein sequence ID" value="KAL3760481.1"/>
    <property type="molecule type" value="Genomic_DNA"/>
</dbReference>
<evidence type="ECO:0000256" key="7">
    <source>
        <dbReference type="SAM" id="MobiDB-lite"/>
    </source>
</evidence>
<dbReference type="Proteomes" id="UP001530293">
    <property type="component" value="Unassembled WGS sequence"/>
</dbReference>
<feature type="transmembrane region" description="Helical" evidence="8">
    <location>
        <begin position="526"/>
        <end position="545"/>
    </location>
</feature>
<evidence type="ECO:0000313" key="9">
    <source>
        <dbReference type="EMBL" id="KAL3760481.1"/>
    </source>
</evidence>
<protein>
    <recommendedName>
        <fullName evidence="11">Transmembrane protein</fullName>
    </recommendedName>
</protein>
<feature type="transmembrane region" description="Helical" evidence="8">
    <location>
        <begin position="364"/>
        <end position="382"/>
    </location>
</feature>
<comment type="caution">
    <text evidence="9">The sequence shown here is derived from an EMBL/GenBank/DDBJ whole genome shotgun (WGS) entry which is preliminary data.</text>
</comment>
<proteinExistence type="inferred from homology"/>
<evidence type="ECO:0008006" key="11">
    <source>
        <dbReference type="Google" id="ProtNLM"/>
    </source>
</evidence>
<feature type="transmembrane region" description="Helical" evidence="8">
    <location>
        <begin position="500"/>
        <end position="520"/>
    </location>
</feature>
<evidence type="ECO:0000256" key="2">
    <source>
        <dbReference type="ARBA" id="ARBA00007015"/>
    </source>
</evidence>
<evidence type="ECO:0000256" key="1">
    <source>
        <dbReference type="ARBA" id="ARBA00004141"/>
    </source>
</evidence>
<dbReference type="PANTHER" id="PTHR31585:SF6">
    <property type="entry name" value="FOLATE-BIOPTERIN TRANSPORTER 2-RELATED"/>
    <property type="match status" value="1"/>
</dbReference>
<feature type="transmembrane region" description="Helical" evidence="8">
    <location>
        <begin position="650"/>
        <end position="673"/>
    </location>
</feature>
<keyword evidence="5 8" id="KW-1133">Transmembrane helix</keyword>
<feature type="transmembrane region" description="Helical" evidence="8">
    <location>
        <begin position="566"/>
        <end position="589"/>
    </location>
</feature>
<feature type="region of interest" description="Disordered" evidence="7">
    <location>
        <begin position="21"/>
        <end position="51"/>
    </location>
</feature>
<feature type="transmembrane region" description="Helical" evidence="8">
    <location>
        <begin position="284"/>
        <end position="305"/>
    </location>
</feature>